<organism evidence="1 2">
    <name type="scientific">Goodea atripinnis</name>
    <dbReference type="NCBI Taxonomy" id="208336"/>
    <lineage>
        <taxon>Eukaryota</taxon>
        <taxon>Metazoa</taxon>
        <taxon>Chordata</taxon>
        <taxon>Craniata</taxon>
        <taxon>Vertebrata</taxon>
        <taxon>Euteleostomi</taxon>
        <taxon>Actinopterygii</taxon>
        <taxon>Neopterygii</taxon>
        <taxon>Teleostei</taxon>
        <taxon>Neoteleostei</taxon>
        <taxon>Acanthomorphata</taxon>
        <taxon>Ovalentaria</taxon>
        <taxon>Atherinomorphae</taxon>
        <taxon>Cyprinodontiformes</taxon>
        <taxon>Goodeidae</taxon>
        <taxon>Goodea</taxon>
    </lineage>
</organism>
<sequence length="171" mass="19152">AVWTEPPSSFICLQPDLCIKSFLWQSGTSSVSRLDNIFLLEETCGWRCSADKHLHQRSLDLSSSATSSVSPDELQVFPKNPRRYTSLNSQKLLCLYLGKRLIPNTKLKSGYDNITKAEIGRLRGAVGKKQCARKTKERKAGGALAQLRTSKPPIPTLFLAAHWITKRTCYI</sequence>
<protein>
    <submittedName>
        <fullName evidence="1">Uncharacterized protein</fullName>
    </submittedName>
</protein>
<evidence type="ECO:0000313" key="2">
    <source>
        <dbReference type="Proteomes" id="UP001476798"/>
    </source>
</evidence>
<proteinExistence type="predicted"/>
<dbReference type="Proteomes" id="UP001476798">
    <property type="component" value="Unassembled WGS sequence"/>
</dbReference>
<accession>A0ABV0PYD2</accession>
<feature type="non-terminal residue" evidence="1">
    <location>
        <position position="1"/>
    </location>
</feature>
<evidence type="ECO:0000313" key="1">
    <source>
        <dbReference type="EMBL" id="MEQ2188521.1"/>
    </source>
</evidence>
<reference evidence="1 2" key="1">
    <citation type="submission" date="2021-06" db="EMBL/GenBank/DDBJ databases">
        <authorList>
            <person name="Palmer J.M."/>
        </authorList>
    </citation>
    <scope>NUCLEOTIDE SEQUENCE [LARGE SCALE GENOMIC DNA]</scope>
    <source>
        <strain evidence="1 2">GA_2019</strain>
        <tissue evidence="1">Muscle</tissue>
    </source>
</reference>
<keyword evidence="2" id="KW-1185">Reference proteome</keyword>
<dbReference type="EMBL" id="JAHRIO010091167">
    <property type="protein sequence ID" value="MEQ2188521.1"/>
    <property type="molecule type" value="Genomic_DNA"/>
</dbReference>
<name>A0ABV0PYD2_9TELE</name>
<comment type="caution">
    <text evidence="1">The sequence shown here is derived from an EMBL/GenBank/DDBJ whole genome shotgun (WGS) entry which is preliminary data.</text>
</comment>
<gene>
    <name evidence="1" type="ORF">GOODEAATRI_015955</name>
</gene>